<sequence length="93" mass="10815">MDANELSPYVDALTTRIVEFSTKAIESCKRSVHLYRPAYYQALQDEAYWLHQSTRKTPAIKCLTMADETNFPFDLENNYTFAKIFTARFGGEY</sequence>
<gene>
    <name evidence="1" type="ORF">MO867_10280</name>
</gene>
<proteinExistence type="predicted"/>
<protein>
    <submittedName>
        <fullName evidence="1">Uncharacterized protein</fullName>
    </submittedName>
</protein>
<evidence type="ECO:0000313" key="1">
    <source>
        <dbReference type="EMBL" id="MCO1334727.1"/>
    </source>
</evidence>
<dbReference type="EMBL" id="JALBWM010000036">
    <property type="protein sequence ID" value="MCO1334727.1"/>
    <property type="molecule type" value="Genomic_DNA"/>
</dbReference>
<keyword evidence="2" id="KW-1185">Reference proteome</keyword>
<name>A0A9X2EM10_9GAMM</name>
<evidence type="ECO:0000313" key="2">
    <source>
        <dbReference type="Proteomes" id="UP001139028"/>
    </source>
</evidence>
<comment type="caution">
    <text evidence="1">The sequence shown here is derived from an EMBL/GenBank/DDBJ whole genome shotgun (WGS) entry which is preliminary data.</text>
</comment>
<dbReference type="RefSeq" id="WP_252466336.1">
    <property type="nucleotide sequence ID" value="NZ_JALBWM010000036.1"/>
</dbReference>
<accession>A0A9X2EM10</accession>
<dbReference type="AlphaFoldDB" id="A0A9X2EM10"/>
<dbReference type="Proteomes" id="UP001139028">
    <property type="component" value="Unassembled WGS sequence"/>
</dbReference>
<organism evidence="1 2">
    <name type="scientific">Microbulbifer okhotskensis</name>
    <dbReference type="NCBI Taxonomy" id="2926617"/>
    <lineage>
        <taxon>Bacteria</taxon>
        <taxon>Pseudomonadati</taxon>
        <taxon>Pseudomonadota</taxon>
        <taxon>Gammaproteobacteria</taxon>
        <taxon>Cellvibrionales</taxon>
        <taxon>Microbulbiferaceae</taxon>
        <taxon>Microbulbifer</taxon>
    </lineage>
</organism>
<reference evidence="1" key="1">
    <citation type="journal article" date="2022" name="Arch. Microbiol.">
        <title>Microbulbifer okhotskensis sp. nov., isolated from a deep bottom sediment of the Okhotsk Sea.</title>
        <authorList>
            <person name="Romanenko L."/>
            <person name="Kurilenko V."/>
            <person name="Otstavnykh N."/>
            <person name="Velansky P."/>
            <person name="Isaeva M."/>
            <person name="Mikhailov V."/>
        </authorList>
    </citation>
    <scope>NUCLEOTIDE SEQUENCE</scope>
    <source>
        <strain evidence="1">OS29</strain>
    </source>
</reference>